<dbReference type="Gene3D" id="3.40.50.300">
    <property type="entry name" value="P-loop containing nucleotide triphosphate hydrolases"/>
    <property type="match status" value="1"/>
</dbReference>
<keyword evidence="2 6" id="KW-0812">Transmembrane</keyword>
<evidence type="ECO:0000256" key="5">
    <source>
        <dbReference type="SAM" id="MobiDB-lite"/>
    </source>
</evidence>
<dbReference type="PROSITE" id="PS50929">
    <property type="entry name" value="ABC_TM1F"/>
    <property type="match status" value="1"/>
</dbReference>
<gene>
    <name evidence="9" type="ORF">F3Y22_tig00110940pilonHSYRG00308</name>
</gene>
<feature type="domain" description="ABC transmembrane type-1" evidence="8">
    <location>
        <begin position="105"/>
        <end position="216"/>
    </location>
</feature>
<dbReference type="Proteomes" id="UP000436088">
    <property type="component" value="Unassembled WGS sequence"/>
</dbReference>
<feature type="domain" description="ABC transporter" evidence="7">
    <location>
        <begin position="204"/>
        <end position="438"/>
    </location>
</feature>
<comment type="caution">
    <text evidence="9">The sequence shown here is derived from an EMBL/GenBank/DDBJ whole genome shotgun (WGS) entry which is preliminary data.</text>
</comment>
<dbReference type="SUPFAM" id="SSF52540">
    <property type="entry name" value="P-loop containing nucleoside triphosphate hydrolases"/>
    <property type="match status" value="1"/>
</dbReference>
<dbReference type="GO" id="GO:0140359">
    <property type="term" value="F:ABC-type transporter activity"/>
    <property type="evidence" value="ECO:0007669"/>
    <property type="project" value="InterPro"/>
</dbReference>
<dbReference type="GO" id="GO:0016887">
    <property type="term" value="F:ATP hydrolysis activity"/>
    <property type="evidence" value="ECO:0007669"/>
    <property type="project" value="InterPro"/>
</dbReference>
<dbReference type="Pfam" id="PF00664">
    <property type="entry name" value="ABC_membrane"/>
    <property type="match status" value="1"/>
</dbReference>
<dbReference type="PROSITE" id="PS50893">
    <property type="entry name" value="ABC_TRANSPORTER_2"/>
    <property type="match status" value="1"/>
</dbReference>
<name>A0A6A2ZC19_HIBSY</name>
<evidence type="ECO:0000313" key="10">
    <source>
        <dbReference type="Proteomes" id="UP000436088"/>
    </source>
</evidence>
<dbReference type="Gene3D" id="1.20.1560.10">
    <property type="entry name" value="ABC transporter type 1, transmembrane domain"/>
    <property type="match status" value="1"/>
</dbReference>
<keyword evidence="4 6" id="KW-0472">Membrane</keyword>
<evidence type="ECO:0000259" key="8">
    <source>
        <dbReference type="PROSITE" id="PS50929"/>
    </source>
</evidence>
<evidence type="ECO:0008006" key="11">
    <source>
        <dbReference type="Google" id="ProtNLM"/>
    </source>
</evidence>
<organism evidence="9 10">
    <name type="scientific">Hibiscus syriacus</name>
    <name type="common">Rose of Sharon</name>
    <dbReference type="NCBI Taxonomy" id="106335"/>
    <lineage>
        <taxon>Eukaryota</taxon>
        <taxon>Viridiplantae</taxon>
        <taxon>Streptophyta</taxon>
        <taxon>Embryophyta</taxon>
        <taxon>Tracheophyta</taxon>
        <taxon>Spermatophyta</taxon>
        <taxon>Magnoliopsida</taxon>
        <taxon>eudicotyledons</taxon>
        <taxon>Gunneridae</taxon>
        <taxon>Pentapetalae</taxon>
        <taxon>rosids</taxon>
        <taxon>malvids</taxon>
        <taxon>Malvales</taxon>
        <taxon>Malvaceae</taxon>
        <taxon>Malvoideae</taxon>
        <taxon>Hibiscus</taxon>
    </lineage>
</organism>
<evidence type="ECO:0000256" key="2">
    <source>
        <dbReference type="ARBA" id="ARBA00022692"/>
    </source>
</evidence>
<keyword evidence="10" id="KW-1185">Reference proteome</keyword>
<dbReference type="AlphaFoldDB" id="A0A6A2ZC19"/>
<dbReference type="GO" id="GO:0005886">
    <property type="term" value="C:plasma membrane"/>
    <property type="evidence" value="ECO:0007669"/>
    <property type="project" value="TreeGrafter"/>
</dbReference>
<dbReference type="InterPro" id="IPR011527">
    <property type="entry name" value="ABC1_TM_dom"/>
</dbReference>
<evidence type="ECO:0000256" key="6">
    <source>
        <dbReference type="SAM" id="Phobius"/>
    </source>
</evidence>
<reference evidence="9" key="1">
    <citation type="submission" date="2019-09" db="EMBL/GenBank/DDBJ databases">
        <title>Draft genome information of white flower Hibiscus syriacus.</title>
        <authorList>
            <person name="Kim Y.-M."/>
        </authorList>
    </citation>
    <scope>NUCLEOTIDE SEQUENCE [LARGE SCALE GENOMIC DNA]</scope>
    <source>
        <strain evidence="9">YM2019G1</strain>
    </source>
</reference>
<proteinExistence type="predicted"/>
<evidence type="ECO:0000259" key="7">
    <source>
        <dbReference type="PROSITE" id="PS50893"/>
    </source>
</evidence>
<evidence type="ECO:0000256" key="1">
    <source>
        <dbReference type="ARBA" id="ARBA00004141"/>
    </source>
</evidence>
<feature type="transmembrane region" description="Helical" evidence="6">
    <location>
        <begin position="116"/>
        <end position="136"/>
    </location>
</feature>
<evidence type="ECO:0000256" key="3">
    <source>
        <dbReference type="ARBA" id="ARBA00022989"/>
    </source>
</evidence>
<dbReference type="Pfam" id="PF00005">
    <property type="entry name" value="ABC_tran"/>
    <property type="match status" value="1"/>
</dbReference>
<dbReference type="InterPro" id="IPR039421">
    <property type="entry name" value="Type_1_exporter"/>
</dbReference>
<dbReference type="SUPFAM" id="SSF90123">
    <property type="entry name" value="ABC transporter transmembrane region"/>
    <property type="match status" value="1"/>
</dbReference>
<dbReference type="EMBL" id="VEPZ02001172">
    <property type="protein sequence ID" value="KAE8689297.1"/>
    <property type="molecule type" value="Genomic_DNA"/>
</dbReference>
<dbReference type="InterPro" id="IPR003439">
    <property type="entry name" value="ABC_transporter-like_ATP-bd"/>
</dbReference>
<dbReference type="InterPro" id="IPR027417">
    <property type="entry name" value="P-loop_NTPase"/>
</dbReference>
<feature type="region of interest" description="Disordered" evidence="5">
    <location>
        <begin position="1"/>
        <end position="20"/>
    </location>
</feature>
<comment type="subcellular location">
    <subcellularLocation>
        <location evidence="1">Membrane</location>
        <topology evidence="1">Multi-pass membrane protein</topology>
    </subcellularLocation>
</comment>
<evidence type="ECO:0000256" key="4">
    <source>
        <dbReference type="ARBA" id="ARBA00023136"/>
    </source>
</evidence>
<dbReference type="PANTHER" id="PTHR24222:SF79">
    <property type="entry name" value="ATP BINDING CASSETTE SUBFAMILY B"/>
    <property type="match status" value="1"/>
</dbReference>
<dbReference type="InterPro" id="IPR036640">
    <property type="entry name" value="ABC1_TM_sf"/>
</dbReference>
<evidence type="ECO:0000313" key="9">
    <source>
        <dbReference type="EMBL" id="KAE8689297.1"/>
    </source>
</evidence>
<sequence>MEEENGNAVENKKMSSNDAGSSVRRKKKVCCWGRHVVDGLGFIGAIADGTVGPVIIYLIGSMFNNVGGANLASAALMFTHNVCQFVGDGVGLSLVPNLIARSATFIGAYITTFLLWRLALVIFPLLLLLIVPSLIYEKFLLNLAMKIRVEYNKANIIAEQAIASIRTIYAFVGENKTTTEFSEALQGSLNWGWNYYIVGTCITVGVLQLGNGLSNLKPLSEACSIAERKTVALVGSSGSGKSTVISLLQRFYDPFGGDILLDGVLINKLQLKWLRSQMGLVSQETTLFATTIKENILFGKDDAGMEEVIETAKASNAHSFICQLPLGYDTQSAPLRWLDSYPRLSIFDSEDEECYSSSGIENSLNNELDSESGEDVCSLGTSSSVKDAKPRVRFEQTRGHKLKMPEVLQNYPRGAESSKEMDEPKIELSRKEDEPRIEEALRVGSIKFISTKASRSQVQEELSLSKEFVEHVHVEKMASETILREGLK</sequence>
<accession>A0A6A2ZC19</accession>
<protein>
    <recommendedName>
        <fullName evidence="11">ABC transmembrane type-1 domain-containing protein</fullName>
    </recommendedName>
</protein>
<dbReference type="GO" id="GO:0005524">
    <property type="term" value="F:ATP binding"/>
    <property type="evidence" value="ECO:0007669"/>
    <property type="project" value="InterPro"/>
</dbReference>
<keyword evidence="3 6" id="KW-1133">Transmembrane helix</keyword>
<dbReference type="PANTHER" id="PTHR24222">
    <property type="entry name" value="ABC TRANSPORTER B FAMILY"/>
    <property type="match status" value="1"/>
</dbReference>